<protein>
    <recommendedName>
        <fullName evidence="3">DUF3108 domain-containing protein</fullName>
    </recommendedName>
</protein>
<keyword evidence="2" id="KW-1185">Reference proteome</keyword>
<dbReference type="RefSeq" id="WP_024268942.1">
    <property type="nucleotide sequence ID" value="NC_023035.1"/>
</dbReference>
<dbReference type="KEGG" id="slr:L21SP2_2692"/>
<dbReference type="AlphaFoldDB" id="V5WKH7"/>
<proteinExistence type="predicted"/>
<dbReference type="OrthoDB" id="370208at2"/>
<gene>
    <name evidence="1" type="ORF">L21SP2_2692</name>
</gene>
<evidence type="ECO:0008006" key="3">
    <source>
        <dbReference type="Google" id="ProtNLM"/>
    </source>
</evidence>
<name>V5WKH7_9SPIO</name>
<dbReference type="Proteomes" id="UP000018680">
    <property type="component" value="Chromosome"/>
</dbReference>
<dbReference type="STRING" id="1307761.L21SP2_2692"/>
<dbReference type="HOGENOM" id="CLU_1146545_0_0_12"/>
<reference evidence="1 2" key="1">
    <citation type="journal article" date="2015" name="Stand. Genomic Sci.">
        <title>Complete genome sequence and description of Salinispira pacifica gen. nov., sp. nov., a novel spirochaete isolated form a hypersaline microbial mat.</title>
        <authorList>
            <person name="Ben Hania W."/>
            <person name="Joseph M."/>
            <person name="Schumann P."/>
            <person name="Bunk B."/>
            <person name="Fiebig A."/>
            <person name="Sproer C."/>
            <person name="Klenk H.P."/>
            <person name="Fardeau M.L."/>
            <person name="Spring S."/>
        </authorList>
    </citation>
    <scope>NUCLEOTIDE SEQUENCE [LARGE SCALE GENOMIC DNA]</scope>
    <source>
        <strain evidence="1 2">L21-RPul-D2</strain>
    </source>
</reference>
<accession>V5WKH7</accession>
<evidence type="ECO:0000313" key="2">
    <source>
        <dbReference type="Proteomes" id="UP000018680"/>
    </source>
</evidence>
<evidence type="ECO:0000313" key="1">
    <source>
        <dbReference type="EMBL" id="AHC16044.1"/>
    </source>
</evidence>
<sequence>MNIYKFSPVLALFPLLILFSGTIISAESGAEMIQDPGFVDGEESRYVIRSGDEIRYSRTVINRISREDRRYYEITSFDETGERTLVVTPRNLMPLETRAVNRIGDSEYSTTTLVSSHPRLASDQVFVIGLEDLQVILRGYPFTNPQSLKLKILGQNGEDTGFSLTVEYRREERLELPAGTFTAHKLEVVTRLPGAMSIFRGAIPKNYLWFNSEAPHQLLKAEGAGGFGSGETQVSELVDYQN</sequence>
<organism evidence="1 2">
    <name type="scientific">Salinispira pacifica</name>
    <dbReference type="NCBI Taxonomy" id="1307761"/>
    <lineage>
        <taxon>Bacteria</taxon>
        <taxon>Pseudomonadati</taxon>
        <taxon>Spirochaetota</taxon>
        <taxon>Spirochaetia</taxon>
        <taxon>Spirochaetales</taxon>
        <taxon>Spirochaetaceae</taxon>
        <taxon>Salinispira</taxon>
    </lineage>
</organism>
<dbReference type="EMBL" id="CP006939">
    <property type="protein sequence ID" value="AHC16044.1"/>
    <property type="molecule type" value="Genomic_DNA"/>
</dbReference>